<proteinExistence type="predicted"/>
<name>A0ABU0MSX9_9PROT</name>
<dbReference type="RefSeq" id="WP_209989345.1">
    <property type="nucleotide sequence ID" value="NZ_JAGINO010000028.1"/>
</dbReference>
<accession>A0ABU0MSX9</accession>
<evidence type="ECO:0000313" key="2">
    <source>
        <dbReference type="Proteomes" id="UP001244552"/>
    </source>
</evidence>
<dbReference type="EMBL" id="JAUSVU010000028">
    <property type="protein sequence ID" value="MDQ0536552.1"/>
    <property type="molecule type" value="Genomic_DNA"/>
</dbReference>
<dbReference type="Proteomes" id="UP001244552">
    <property type="component" value="Unassembled WGS sequence"/>
</dbReference>
<evidence type="ECO:0000313" key="1">
    <source>
        <dbReference type="EMBL" id="MDQ0536552.1"/>
    </source>
</evidence>
<gene>
    <name evidence="1" type="ORF">QO018_005449</name>
</gene>
<comment type="caution">
    <text evidence="1">The sequence shown here is derived from an EMBL/GenBank/DDBJ whole genome shotgun (WGS) entry which is preliminary data.</text>
</comment>
<protein>
    <submittedName>
        <fullName evidence="1">Uncharacterized protein</fullName>
    </submittedName>
</protein>
<reference evidence="1 2" key="1">
    <citation type="submission" date="2023-07" db="EMBL/GenBank/DDBJ databases">
        <title>Genomic Encyclopedia of Type Strains, Phase IV (KMG-IV): sequencing the most valuable type-strain genomes for metagenomic binning, comparative biology and taxonomic classification.</title>
        <authorList>
            <person name="Goeker M."/>
        </authorList>
    </citation>
    <scope>NUCLEOTIDE SEQUENCE [LARGE SCALE GENOMIC DNA]</scope>
    <source>
        <strain evidence="1 2">DSM 19922</strain>
    </source>
</reference>
<sequence length="61" mass="6531">MKMPSASTRRAKTRRQFSMAFDTARLRTISPADRAAAVVQLALLLMEAAGAGTGEHDDGEP</sequence>
<organism evidence="1 2">
    <name type="scientific">Azospirillum picis</name>
    <dbReference type="NCBI Taxonomy" id="488438"/>
    <lineage>
        <taxon>Bacteria</taxon>
        <taxon>Pseudomonadati</taxon>
        <taxon>Pseudomonadota</taxon>
        <taxon>Alphaproteobacteria</taxon>
        <taxon>Rhodospirillales</taxon>
        <taxon>Azospirillaceae</taxon>
        <taxon>Azospirillum</taxon>
    </lineage>
</organism>
<keyword evidence="2" id="KW-1185">Reference proteome</keyword>